<keyword evidence="7" id="KW-1185">Reference proteome</keyword>
<evidence type="ECO:0000259" key="5">
    <source>
        <dbReference type="PROSITE" id="PS51123"/>
    </source>
</evidence>
<proteinExistence type="predicted"/>
<keyword evidence="1 4" id="KW-0732">Signal</keyword>
<dbReference type="InterPro" id="IPR036737">
    <property type="entry name" value="OmpA-like_sf"/>
</dbReference>
<dbReference type="InterPro" id="IPR007450">
    <property type="entry name" value="BamE_dom"/>
</dbReference>
<dbReference type="EMBL" id="AEJF01000105">
    <property type="protein sequence ID" value="KLU25113.1"/>
    <property type="molecule type" value="Genomic_DNA"/>
</dbReference>
<dbReference type="Pfam" id="PF00691">
    <property type="entry name" value="OmpA"/>
    <property type="match status" value="1"/>
</dbReference>
<dbReference type="InterPro" id="IPR006665">
    <property type="entry name" value="OmpA-like"/>
</dbReference>
<protein>
    <submittedName>
        <fullName evidence="6">Membrane protein</fullName>
    </submittedName>
</protein>
<dbReference type="PANTHER" id="PTHR30329:SF21">
    <property type="entry name" value="LIPOPROTEIN YIAD-RELATED"/>
    <property type="match status" value="1"/>
</dbReference>
<dbReference type="SUPFAM" id="SSF103088">
    <property type="entry name" value="OmpA-like"/>
    <property type="match status" value="1"/>
</dbReference>
<dbReference type="PROSITE" id="PS51257">
    <property type="entry name" value="PROKAR_LIPOPROTEIN"/>
    <property type="match status" value="1"/>
</dbReference>
<dbReference type="Pfam" id="PF04355">
    <property type="entry name" value="BamE"/>
    <property type="match status" value="1"/>
</dbReference>
<dbReference type="PROSITE" id="PS51123">
    <property type="entry name" value="OMPA_2"/>
    <property type="match status" value="1"/>
</dbReference>
<evidence type="ECO:0000256" key="1">
    <source>
        <dbReference type="ARBA" id="ARBA00022729"/>
    </source>
</evidence>
<dbReference type="Proteomes" id="UP000035963">
    <property type="component" value="Unassembled WGS sequence"/>
</dbReference>
<organism evidence="6 7">
    <name type="scientific">Caballeronia mineralivorans PML1(12)</name>
    <dbReference type="NCBI Taxonomy" id="908627"/>
    <lineage>
        <taxon>Bacteria</taxon>
        <taxon>Pseudomonadati</taxon>
        <taxon>Pseudomonadota</taxon>
        <taxon>Betaproteobacteria</taxon>
        <taxon>Burkholderiales</taxon>
        <taxon>Burkholderiaceae</taxon>
        <taxon>Caballeronia</taxon>
    </lineage>
</organism>
<name>A0A0J1FYT0_9BURK</name>
<gene>
    <name evidence="6" type="ORF">EOS_16350</name>
</gene>
<sequence length="268" mass="29230">MRDTEMKNQRVLAMFSSFFAAAMLGGCATAESPPKFPDPQSTTLTGGTFVNVNNLRNVGPGLTKDQMVDLLGPPHFHEGIVAVHVWNYLFNFRRGSETVTCQYQVQFDSHMKVSGTYWRDPSCAGFLEPTALTASAPVEVETKPVEQFTLQSDTLFAFDKSSLDSMLPDGKAKLDKAIEQIKTHEGVSEITVVGYTDRIGSVAVNRSLSLARANTVRAYLIAHGLDRSLVHAQGVGSSQPISHCPDGSLREVINCLQPDRRVSIVVKG</sequence>
<keyword evidence="2 3" id="KW-0472">Membrane</keyword>
<evidence type="ECO:0000313" key="7">
    <source>
        <dbReference type="Proteomes" id="UP000035963"/>
    </source>
</evidence>
<evidence type="ECO:0000256" key="4">
    <source>
        <dbReference type="SAM" id="SignalP"/>
    </source>
</evidence>
<feature type="signal peptide" evidence="4">
    <location>
        <begin position="1"/>
        <end position="22"/>
    </location>
</feature>
<evidence type="ECO:0000313" key="6">
    <source>
        <dbReference type="EMBL" id="KLU25113.1"/>
    </source>
</evidence>
<dbReference type="CDD" id="cd07185">
    <property type="entry name" value="OmpA_C-like"/>
    <property type="match status" value="1"/>
</dbReference>
<comment type="caution">
    <text evidence="6">The sequence shown here is derived from an EMBL/GenBank/DDBJ whole genome shotgun (WGS) entry which is preliminary data.</text>
</comment>
<dbReference type="GO" id="GO:0019867">
    <property type="term" value="C:outer membrane"/>
    <property type="evidence" value="ECO:0007669"/>
    <property type="project" value="InterPro"/>
</dbReference>
<feature type="domain" description="OmpA-like" evidence="5">
    <location>
        <begin position="143"/>
        <end position="268"/>
    </location>
</feature>
<dbReference type="Gene3D" id="3.30.1330.60">
    <property type="entry name" value="OmpA-like domain"/>
    <property type="match status" value="1"/>
</dbReference>
<dbReference type="OrthoDB" id="9782229at2"/>
<dbReference type="PATRIC" id="fig|908627.4.peg.3655"/>
<evidence type="ECO:0000256" key="2">
    <source>
        <dbReference type="ARBA" id="ARBA00023136"/>
    </source>
</evidence>
<dbReference type="PANTHER" id="PTHR30329">
    <property type="entry name" value="STATOR ELEMENT OF FLAGELLAR MOTOR COMPLEX"/>
    <property type="match status" value="1"/>
</dbReference>
<dbReference type="AlphaFoldDB" id="A0A0J1FYT0"/>
<dbReference type="Gene3D" id="3.30.1450.10">
    <property type="match status" value="1"/>
</dbReference>
<dbReference type="InterPro" id="IPR037873">
    <property type="entry name" value="BamE-like"/>
</dbReference>
<evidence type="ECO:0000256" key="3">
    <source>
        <dbReference type="PROSITE-ProRule" id="PRU00473"/>
    </source>
</evidence>
<feature type="chain" id="PRO_5005251252" evidence="4">
    <location>
        <begin position="23"/>
        <end position="268"/>
    </location>
</feature>
<dbReference type="InterPro" id="IPR050330">
    <property type="entry name" value="Bact_OuterMem_StrucFunc"/>
</dbReference>
<reference evidence="6 7" key="1">
    <citation type="journal article" date="2015" name="Genome Announc.">
        <title>Draft Genome Sequence of Burkholderia sp. Strain PML1(12), an Ectomycorrhizosphere-Inhabiting Bacterium with Effective Mineral-Weathering Ability.</title>
        <authorList>
            <person name="Uroz S."/>
            <person name="Oger P."/>
        </authorList>
    </citation>
    <scope>NUCLEOTIDE SEQUENCE [LARGE SCALE GENOMIC DNA]</scope>
    <source>
        <strain evidence="7">PML1(12)</strain>
    </source>
</reference>
<accession>A0A0J1FYT0</accession>